<dbReference type="GO" id="GO:0046982">
    <property type="term" value="F:protein heterodimerization activity"/>
    <property type="evidence" value="ECO:0007669"/>
    <property type="project" value="InterPro"/>
</dbReference>
<dbReference type="Proteomes" id="UP000241769">
    <property type="component" value="Unassembled WGS sequence"/>
</dbReference>
<protein>
    <submittedName>
        <fullName evidence="12">Subunit of heterodimeric actin capping protein cap32/34</fullName>
    </submittedName>
</protein>
<comment type="subcellular location">
    <subcellularLocation>
        <location evidence="2">Chromosome</location>
    </subcellularLocation>
    <subcellularLocation>
        <location evidence="1">Cytoplasm</location>
        <location evidence="1">Cytoskeleton</location>
    </subcellularLocation>
</comment>
<dbReference type="EMBL" id="MDYQ01000017">
    <property type="protein sequence ID" value="PRP87774.1"/>
    <property type="molecule type" value="Genomic_DNA"/>
</dbReference>
<dbReference type="GO" id="GO:0008290">
    <property type="term" value="C:F-actin capping protein complex"/>
    <property type="evidence" value="ECO:0007669"/>
    <property type="project" value="InterPro"/>
</dbReference>
<dbReference type="InterPro" id="IPR019771">
    <property type="entry name" value="F-actin_capping_bsu_CS"/>
</dbReference>
<dbReference type="PROSITE" id="PS00231">
    <property type="entry name" value="F_ACTIN_CAPPING_BETA"/>
    <property type="match status" value="1"/>
</dbReference>
<dbReference type="AlphaFoldDB" id="A0A2P6NUX5"/>
<dbReference type="CDD" id="cd22911">
    <property type="entry name" value="HFD_H3"/>
    <property type="match status" value="1"/>
</dbReference>
<dbReference type="Pfam" id="PF00125">
    <property type="entry name" value="Histone"/>
    <property type="match status" value="1"/>
</dbReference>
<dbReference type="GO" id="GO:0000786">
    <property type="term" value="C:nucleosome"/>
    <property type="evidence" value="ECO:0007669"/>
    <property type="project" value="InterPro"/>
</dbReference>
<feature type="compositionally biased region" description="Basic residues" evidence="10">
    <location>
        <begin position="148"/>
        <end position="159"/>
    </location>
</feature>
<dbReference type="PANTHER" id="PTHR10619">
    <property type="entry name" value="F-ACTIN-CAPPING PROTEIN SUBUNIT BETA"/>
    <property type="match status" value="1"/>
</dbReference>
<dbReference type="InterPro" id="IPR007125">
    <property type="entry name" value="H2A/H2B/H3"/>
</dbReference>
<dbReference type="PANTHER" id="PTHR10619:SF0">
    <property type="entry name" value="F-ACTIN-CAPPING PROTEIN SUBUNIT BETA ISOFORMS 1 AND 2"/>
    <property type="match status" value="1"/>
</dbReference>
<comment type="similarity">
    <text evidence="4">Belongs to the histone H3 family.</text>
</comment>
<keyword evidence="8" id="KW-0009">Actin-binding</keyword>
<dbReference type="InterPro" id="IPR001698">
    <property type="entry name" value="CAPZB"/>
</dbReference>
<dbReference type="Gene3D" id="1.20.58.570">
    <property type="match status" value="1"/>
</dbReference>
<evidence type="ECO:0000256" key="9">
    <source>
        <dbReference type="ARBA" id="ARBA00023212"/>
    </source>
</evidence>
<dbReference type="GO" id="GO:0051015">
    <property type="term" value="F:actin filament binding"/>
    <property type="evidence" value="ECO:0007669"/>
    <property type="project" value="TreeGrafter"/>
</dbReference>
<dbReference type="SMART" id="SM00428">
    <property type="entry name" value="H3"/>
    <property type="match status" value="1"/>
</dbReference>
<dbReference type="FunFam" id="3.90.1150.210:FF:000001">
    <property type="entry name" value="F-actin-capping protein subunit beta"/>
    <property type="match status" value="1"/>
</dbReference>
<gene>
    <name evidence="12" type="ORF">PROFUN_04248</name>
</gene>
<accession>A0A2P6NUX5</accession>
<dbReference type="InterPro" id="IPR037282">
    <property type="entry name" value="CapZ_alpha/beta"/>
</dbReference>
<dbReference type="GO" id="GO:0030527">
    <property type="term" value="F:structural constituent of chromatin"/>
    <property type="evidence" value="ECO:0007669"/>
    <property type="project" value="InterPro"/>
</dbReference>
<evidence type="ECO:0000256" key="4">
    <source>
        <dbReference type="ARBA" id="ARBA00010343"/>
    </source>
</evidence>
<keyword evidence="7" id="KW-0963">Cytoplasm</keyword>
<evidence type="ECO:0000313" key="12">
    <source>
        <dbReference type="EMBL" id="PRP87774.1"/>
    </source>
</evidence>
<dbReference type="GO" id="GO:0000902">
    <property type="term" value="P:cell morphogenesis"/>
    <property type="evidence" value="ECO:0007669"/>
    <property type="project" value="TreeGrafter"/>
</dbReference>
<evidence type="ECO:0000256" key="3">
    <source>
        <dbReference type="ARBA" id="ARBA00006039"/>
    </source>
</evidence>
<feature type="compositionally biased region" description="Basic residues" evidence="10">
    <location>
        <begin position="130"/>
        <end position="140"/>
    </location>
</feature>
<name>A0A2P6NUX5_9EUKA</name>
<evidence type="ECO:0000256" key="7">
    <source>
        <dbReference type="ARBA" id="ARBA00022490"/>
    </source>
</evidence>
<feature type="region of interest" description="Disordered" evidence="10">
    <location>
        <begin position="122"/>
        <end position="172"/>
    </location>
</feature>
<proteinExistence type="inferred from homology"/>
<sequence length="554" mass="62200">MNTYETNTNDDVLNKLFASVDFSDVEIIEDTTNSPLKVHRFSDQLLDKTVQYQVLVMKDSLFVWFGDNPSFGGLSLSMSTPYVRECFNRSVILLHSSGRAGDDYESQDREREYATVSNHFQRTEQEAGHKRNMARTKQTARKSTGGKAPRKHVASKAARKSSVSSGGVKKPHRFKPGTVALREIRKYQKSTELLIRKLPFQRLVREIAQDYKTDLRFQSSAVAALQEAAEAYLVGLFEDSNLCAIHAKRVTIMNKDIQLARPNSAEASEDHLPQEKQGKRGTIMTDQQLDCALDLMRRLPPAQIENNLAGLIDLVPDLTEQLLSAVDQPLKVAHDPSSKRDYLLCDYNRDGDSYRSPWTNKYDPPLDDGAVPSADLRKLELTANETFDIYRDFYYEGGVSSVYCWDLDNGFAACVLIKKTQDQSKKGQPMKGSWDSIHVVEVANTNAKNAHYKLTSTVMLTIETETSASGQVNLSGSLTRQAESDYPTADQNAHVSNLGRMIEDMESKLRTTLEQIYFGKTKDIANELRTVRASSENSARDALQRQIGAQLNRG</sequence>
<evidence type="ECO:0000256" key="6">
    <source>
        <dbReference type="ARBA" id="ARBA00022467"/>
    </source>
</evidence>
<comment type="caution">
    <text evidence="12">The sequence shown here is derived from an EMBL/GenBank/DDBJ whole genome shotgun (WGS) entry which is preliminary data.</text>
</comment>
<evidence type="ECO:0000256" key="10">
    <source>
        <dbReference type="SAM" id="MobiDB-lite"/>
    </source>
</evidence>
<keyword evidence="6" id="KW-0117">Actin capping</keyword>
<feature type="domain" description="Core Histone H2A/H2B/H3" evidence="11">
    <location>
        <begin position="176"/>
        <end position="261"/>
    </location>
</feature>
<evidence type="ECO:0000313" key="13">
    <source>
        <dbReference type="Proteomes" id="UP000241769"/>
    </source>
</evidence>
<keyword evidence="13" id="KW-1185">Reference proteome</keyword>
<dbReference type="InterPro" id="IPR009072">
    <property type="entry name" value="Histone-fold"/>
</dbReference>
<dbReference type="SUPFAM" id="SSF47113">
    <property type="entry name" value="Histone-fold"/>
    <property type="match status" value="1"/>
</dbReference>
<dbReference type="GO" id="GO:0005654">
    <property type="term" value="C:nucleoplasm"/>
    <property type="evidence" value="ECO:0007669"/>
    <property type="project" value="UniProtKB-ARBA"/>
</dbReference>
<reference evidence="12 13" key="1">
    <citation type="journal article" date="2018" name="Genome Biol. Evol.">
        <title>Multiple Roots of Fruiting Body Formation in Amoebozoa.</title>
        <authorList>
            <person name="Hillmann F."/>
            <person name="Forbes G."/>
            <person name="Novohradska S."/>
            <person name="Ferling I."/>
            <person name="Riege K."/>
            <person name="Groth M."/>
            <person name="Westermann M."/>
            <person name="Marz M."/>
            <person name="Spaller T."/>
            <person name="Winckler T."/>
            <person name="Schaap P."/>
            <person name="Glockner G."/>
        </authorList>
    </citation>
    <scope>NUCLEOTIDE SEQUENCE [LARGE SCALE GENOMIC DNA]</scope>
    <source>
        <strain evidence="12 13">Jena</strain>
    </source>
</reference>
<dbReference type="SUPFAM" id="SSF90096">
    <property type="entry name" value="Subunits of heterodimeric actin filament capping protein Capz"/>
    <property type="match status" value="1"/>
</dbReference>
<dbReference type="InterPro" id="IPR000164">
    <property type="entry name" value="Histone_H3/CENP-A"/>
</dbReference>
<dbReference type="InterPro" id="IPR043175">
    <property type="entry name" value="CAPZB_N"/>
</dbReference>
<comment type="similarity">
    <text evidence="3">Belongs to the F-actin-capping protein beta subunit family.</text>
</comment>
<dbReference type="GO" id="GO:0005737">
    <property type="term" value="C:cytoplasm"/>
    <property type="evidence" value="ECO:0007669"/>
    <property type="project" value="InterPro"/>
</dbReference>
<dbReference type="InterPro" id="IPR042276">
    <property type="entry name" value="CapZ_alpha/beta_2"/>
</dbReference>
<dbReference type="PRINTS" id="PR00622">
    <property type="entry name" value="HISTONEH3"/>
</dbReference>
<organism evidence="12 13">
    <name type="scientific">Planoprotostelium fungivorum</name>
    <dbReference type="NCBI Taxonomy" id="1890364"/>
    <lineage>
        <taxon>Eukaryota</taxon>
        <taxon>Amoebozoa</taxon>
        <taxon>Evosea</taxon>
        <taxon>Variosea</taxon>
        <taxon>Cavosteliida</taxon>
        <taxon>Cavosteliaceae</taxon>
        <taxon>Planoprotostelium</taxon>
    </lineage>
</organism>
<dbReference type="Gene3D" id="1.10.20.10">
    <property type="entry name" value="Histone, subunit A"/>
    <property type="match status" value="1"/>
</dbReference>
<evidence type="ECO:0000256" key="8">
    <source>
        <dbReference type="ARBA" id="ARBA00023203"/>
    </source>
</evidence>
<dbReference type="GO" id="GO:0030036">
    <property type="term" value="P:actin cytoskeleton organization"/>
    <property type="evidence" value="ECO:0007669"/>
    <property type="project" value="InterPro"/>
</dbReference>
<dbReference type="STRING" id="1890364.A0A2P6NUX5"/>
<dbReference type="Gene3D" id="3.90.1150.210">
    <property type="entry name" value="F-actin capping protein, beta subunit"/>
    <property type="match status" value="1"/>
</dbReference>
<evidence type="ECO:0000256" key="5">
    <source>
        <dbReference type="ARBA" id="ARBA00022454"/>
    </source>
</evidence>
<dbReference type="OrthoDB" id="9979678at2759"/>
<keyword evidence="5" id="KW-0158">Chromosome</keyword>
<dbReference type="FunFam" id="1.10.20.10:FF:000001">
    <property type="entry name" value="Histone H3"/>
    <property type="match status" value="1"/>
</dbReference>
<dbReference type="GO" id="GO:0003677">
    <property type="term" value="F:DNA binding"/>
    <property type="evidence" value="ECO:0007669"/>
    <property type="project" value="InterPro"/>
</dbReference>
<keyword evidence="9" id="KW-0206">Cytoskeleton</keyword>
<evidence type="ECO:0000259" key="11">
    <source>
        <dbReference type="Pfam" id="PF00125"/>
    </source>
</evidence>
<dbReference type="FunFam" id="1.20.58.570:FF:000001">
    <property type="entry name" value="F-actin-capping protein subunit beta"/>
    <property type="match status" value="1"/>
</dbReference>
<evidence type="ECO:0000256" key="2">
    <source>
        <dbReference type="ARBA" id="ARBA00004286"/>
    </source>
</evidence>
<dbReference type="InParanoid" id="A0A2P6NUX5"/>
<dbReference type="Pfam" id="PF01115">
    <property type="entry name" value="F_actin_cap_B"/>
    <property type="match status" value="1"/>
</dbReference>
<dbReference type="PROSITE" id="PS00959">
    <property type="entry name" value="HISTONE_H3_2"/>
    <property type="match status" value="1"/>
</dbReference>
<dbReference type="GO" id="GO:0051016">
    <property type="term" value="P:barbed-end actin filament capping"/>
    <property type="evidence" value="ECO:0007669"/>
    <property type="project" value="InterPro"/>
</dbReference>
<evidence type="ECO:0000256" key="1">
    <source>
        <dbReference type="ARBA" id="ARBA00004245"/>
    </source>
</evidence>